<proteinExistence type="predicted"/>
<organism evidence="3 4">
    <name type="scientific">Allorhizobium taibaishanense</name>
    <dbReference type="NCBI Taxonomy" id="887144"/>
    <lineage>
        <taxon>Bacteria</taxon>
        <taxon>Pseudomonadati</taxon>
        <taxon>Pseudomonadota</taxon>
        <taxon>Alphaproteobacteria</taxon>
        <taxon>Hyphomicrobiales</taxon>
        <taxon>Rhizobiaceae</taxon>
        <taxon>Rhizobium/Agrobacterium group</taxon>
        <taxon>Allorhizobium</taxon>
    </lineage>
</organism>
<evidence type="ECO:0000313" key="4">
    <source>
        <dbReference type="Proteomes" id="UP000185598"/>
    </source>
</evidence>
<dbReference type="Pfam" id="PF03797">
    <property type="entry name" value="Autotransporter"/>
    <property type="match status" value="1"/>
</dbReference>
<dbReference type="EMBL" id="MKIN01000015">
    <property type="protein sequence ID" value="OLP52321.1"/>
    <property type="molecule type" value="Genomic_DNA"/>
</dbReference>
<protein>
    <submittedName>
        <fullName evidence="2">Outer membrane autotransporter protein</fullName>
    </submittedName>
</protein>
<dbReference type="InterPro" id="IPR006315">
    <property type="entry name" value="OM_autotransptr_brl_dom"/>
</dbReference>
<dbReference type="Gene3D" id="2.40.128.130">
    <property type="entry name" value="Autotransporter beta-domain"/>
    <property type="match status" value="1"/>
</dbReference>
<gene>
    <name evidence="3" type="ORF">BJF91_24365</name>
    <name evidence="2" type="ORF">GGQ71_004872</name>
</gene>
<dbReference type="Proteomes" id="UP000185598">
    <property type="component" value="Unassembled WGS sequence"/>
</dbReference>
<reference evidence="3 4" key="1">
    <citation type="submission" date="2016-09" db="EMBL/GenBank/DDBJ databases">
        <title>Rhizobium oryziradicis sp. nov., isolated from the root of rice.</title>
        <authorList>
            <person name="Zhao J."/>
            <person name="Zhang X."/>
        </authorList>
    </citation>
    <scope>NUCLEOTIDE SEQUENCE [LARGE SCALE GENOMIC DNA]</scope>
    <source>
        <strain evidence="3 4">14971</strain>
    </source>
</reference>
<dbReference type="InterPro" id="IPR005546">
    <property type="entry name" value="Autotransporte_beta"/>
</dbReference>
<dbReference type="Proteomes" id="UP000544107">
    <property type="component" value="Unassembled WGS sequence"/>
</dbReference>
<dbReference type="InterPro" id="IPR036709">
    <property type="entry name" value="Autotransporte_beta_dom_sf"/>
</dbReference>
<evidence type="ECO:0000313" key="5">
    <source>
        <dbReference type="Proteomes" id="UP000544107"/>
    </source>
</evidence>
<dbReference type="OrthoDB" id="5720638at2"/>
<dbReference type="EMBL" id="JACIED010000010">
    <property type="protein sequence ID" value="MBB4010570.1"/>
    <property type="molecule type" value="Genomic_DNA"/>
</dbReference>
<dbReference type="AlphaFoldDB" id="A0A1Q9ABU4"/>
<dbReference type="SMART" id="SM00869">
    <property type="entry name" value="Autotransporter"/>
    <property type="match status" value="1"/>
</dbReference>
<sequence length="337" mass="36234">MVTYNVGLNITAVSEDISSLVHGFVQTRQNLIASTIKVPGLLERRRAAEATDPVTFRMSPGADGLTANFSTSLAQMEAARDHADGLKGGTYSPFNIWLNGALTFHNREENGNKWGSFSMLSMGADYLLSEKALIGLSFHYDHMTDPTKEDAELTGNGWLAGPYASLEIARNIFFDTSLLYGGSSNTIDTAFFGGSFDTSRWLFDSSINGQWTIDDATVLTPKLRAIYLNEKVDDYNVSNGVGDTIDLQGFTEEQLRVSLGAEVEREFHLKNGATVKPSLGFTAGYAGLNGSGLFGTVTAGISMSTENALTFEAGILLNIEGDGQKSTGAKVGVRGQF</sequence>
<evidence type="ECO:0000313" key="2">
    <source>
        <dbReference type="EMBL" id="MBB4010570.1"/>
    </source>
</evidence>
<dbReference type="STRING" id="887144.BJF91_24365"/>
<dbReference type="GO" id="GO:0019867">
    <property type="term" value="C:outer membrane"/>
    <property type="evidence" value="ECO:0007669"/>
    <property type="project" value="InterPro"/>
</dbReference>
<dbReference type="RefSeq" id="WP_075612635.1">
    <property type="nucleotide sequence ID" value="NZ_JACIED010000010.1"/>
</dbReference>
<dbReference type="NCBIfam" id="TIGR01414">
    <property type="entry name" value="autotrans_barl"/>
    <property type="match status" value="1"/>
</dbReference>
<dbReference type="SUPFAM" id="SSF103515">
    <property type="entry name" value="Autotransporter"/>
    <property type="match status" value="1"/>
</dbReference>
<keyword evidence="4" id="KW-1185">Reference proteome</keyword>
<comment type="caution">
    <text evidence="3">The sequence shown here is derived from an EMBL/GenBank/DDBJ whole genome shotgun (WGS) entry which is preliminary data.</text>
</comment>
<reference evidence="2 5" key="2">
    <citation type="submission" date="2020-08" db="EMBL/GenBank/DDBJ databases">
        <title>Genomic Encyclopedia of Type Strains, Phase IV (KMG-IV): sequencing the most valuable type-strain genomes for metagenomic binning, comparative biology and taxonomic classification.</title>
        <authorList>
            <person name="Goeker M."/>
        </authorList>
    </citation>
    <scope>NUCLEOTIDE SEQUENCE [LARGE SCALE GENOMIC DNA]</scope>
    <source>
        <strain evidence="2 5">DSM 100021</strain>
    </source>
</reference>
<dbReference type="PROSITE" id="PS51208">
    <property type="entry name" value="AUTOTRANSPORTER"/>
    <property type="match status" value="1"/>
</dbReference>
<evidence type="ECO:0000313" key="3">
    <source>
        <dbReference type="EMBL" id="OLP52321.1"/>
    </source>
</evidence>
<evidence type="ECO:0000259" key="1">
    <source>
        <dbReference type="PROSITE" id="PS51208"/>
    </source>
</evidence>
<feature type="domain" description="Autotransporter" evidence="1">
    <location>
        <begin position="89"/>
        <end position="337"/>
    </location>
</feature>
<name>A0A1Q9ABU4_9HYPH</name>
<accession>A0A1Q9ABU4</accession>